<evidence type="ECO:0000313" key="4">
    <source>
        <dbReference type="Proteomes" id="UP000030764"/>
    </source>
</evidence>
<feature type="region of interest" description="Disordered" evidence="1">
    <location>
        <begin position="1"/>
        <end position="111"/>
    </location>
</feature>
<feature type="region of interest" description="Disordered" evidence="1">
    <location>
        <begin position="843"/>
        <end position="878"/>
    </location>
</feature>
<feature type="compositionally biased region" description="Acidic residues" evidence="1">
    <location>
        <begin position="574"/>
        <end position="583"/>
    </location>
</feature>
<name>A0A085M2R9_9BILA</name>
<sequence length="929" mass="103503">MSNAKDGSNIDKDEKGKKKKKIEASTQDGLRTPSEVDKSDEARTDSFHTDDKEKKHEEQYDTMPAVEPKKVPAVVKRVKRRRRKSRGRPLRRSKSLTDLPQSKKLKKAESSAIHAYSVSKIRRSKWGKRTKSQIDIITSGVKTIDLEIPPTDEEKNSWNVVRSTHSEQAKSCGTHRTEIALIVDNAFRSTLKASGERIKLEPVKIVGGWYKPIYRFYVNRLQDIGRLTRKRRSVSKFPTVRKLILEAVHLPPLASERREDELSEYVNVFIKAPLPAVATVPEKNSMLKELVKMVSIAFTTFSYLINSRDNFFKGIEDFKGKGRSVGRFLAELLVVLKNVLALSDSCTFEAGPNSMSLDRKSRRVSNELERIIQIVDLVQESSIFQGQEEKPTEQTGALPPGNYCQMVRLMDSFKRMRLYAASMLLRLPTHLENVEIPKDKALAHIPSSTTLQVPASWIQEVYTFGTKAQSTNAVAIQVSEPGAAKQKSTLREQYVNFDMSKWNTPREAVVYNPKLKVLFYVCEPANNLLSVQVRSANANKRRKLPEDEGAENAEGPGANQENENKPTSLATAGQDDDEGDGDDPPVATASPEESTDATLPFNKNQQSNTPTSDKSLTPKTGPSTPVLLPDGSDAKQSNQADLKNLSADLAKSLSRAMFKVDNADPADAACGPAATLQKRLGSKRDNIPYLELPSLPASDTPGSPRAPPMDVYKWAQTTTEKFATIKGCNPDRQRALCQAFFEEQAKLKRSLRLEQTPTGPPGQQKVELPESPSKTSKPNEWENLVNDWKRTSVERWNRYGIRLKLDDKKDHAEPEVKPQVIPKQDESLCSRILTVAYKTFFKDSDTQKKPADAASAGQKPAPKSPVGTEPKEAVGVREEEVKRFVNSLTLLTASQFPMNGEESRSKTGDAPASKQKGATQPDDQKPKKL</sequence>
<proteinExistence type="predicted"/>
<evidence type="ECO:0000313" key="3">
    <source>
        <dbReference type="EMBL" id="KFD67199.1"/>
    </source>
</evidence>
<feature type="region of interest" description="Disordered" evidence="1">
    <location>
        <begin position="892"/>
        <end position="929"/>
    </location>
</feature>
<feature type="compositionally biased region" description="Polar residues" evidence="1">
    <location>
        <begin position="559"/>
        <end position="571"/>
    </location>
</feature>
<accession>A0A085M2R9</accession>
<dbReference type="Proteomes" id="UP000030758">
    <property type="component" value="Unassembled WGS sequence"/>
</dbReference>
<feature type="compositionally biased region" description="Basic residues" evidence="1">
    <location>
        <begin position="76"/>
        <end position="94"/>
    </location>
</feature>
<feature type="compositionally biased region" description="Basic and acidic residues" evidence="1">
    <location>
        <begin position="34"/>
        <end position="59"/>
    </location>
</feature>
<feature type="region of interest" description="Disordered" evidence="1">
    <location>
        <begin position="539"/>
        <end position="639"/>
    </location>
</feature>
<organism evidence="2 4">
    <name type="scientific">Trichuris suis</name>
    <name type="common">pig whipworm</name>
    <dbReference type="NCBI Taxonomy" id="68888"/>
    <lineage>
        <taxon>Eukaryota</taxon>
        <taxon>Metazoa</taxon>
        <taxon>Ecdysozoa</taxon>
        <taxon>Nematoda</taxon>
        <taxon>Enoplea</taxon>
        <taxon>Dorylaimia</taxon>
        <taxon>Trichinellida</taxon>
        <taxon>Trichuridae</taxon>
        <taxon>Trichuris</taxon>
    </lineage>
</organism>
<evidence type="ECO:0000256" key="1">
    <source>
        <dbReference type="SAM" id="MobiDB-lite"/>
    </source>
</evidence>
<reference evidence="2 4" key="1">
    <citation type="journal article" date="2014" name="Nat. Genet.">
        <title>Genome and transcriptome of the porcine whipworm Trichuris suis.</title>
        <authorList>
            <person name="Jex A.R."/>
            <person name="Nejsum P."/>
            <person name="Schwarz E.M."/>
            <person name="Hu L."/>
            <person name="Young N.D."/>
            <person name="Hall R.S."/>
            <person name="Korhonen P.K."/>
            <person name="Liao S."/>
            <person name="Thamsborg S."/>
            <person name="Xia J."/>
            <person name="Xu P."/>
            <person name="Wang S."/>
            <person name="Scheerlinck J.P."/>
            <person name="Hofmann A."/>
            <person name="Sternberg P.W."/>
            <person name="Wang J."/>
            <person name="Gasser R.B."/>
        </authorList>
    </citation>
    <scope>NUCLEOTIDE SEQUENCE [LARGE SCALE GENOMIC DNA]</scope>
    <source>
        <strain evidence="3">DCEP-RM93F</strain>
        <strain evidence="2">DCEP-RM93M</strain>
    </source>
</reference>
<gene>
    <name evidence="2" type="ORF">M513_07565</name>
    <name evidence="3" type="ORF">M514_07565</name>
</gene>
<protein>
    <submittedName>
        <fullName evidence="2">Uncharacterized protein</fullName>
    </submittedName>
</protein>
<dbReference type="Proteomes" id="UP000030764">
    <property type="component" value="Unassembled WGS sequence"/>
</dbReference>
<feature type="region of interest" description="Disordered" evidence="1">
    <location>
        <begin position="750"/>
        <end position="780"/>
    </location>
</feature>
<dbReference type="EMBL" id="KL363238">
    <property type="protein sequence ID" value="KFD51515.1"/>
    <property type="molecule type" value="Genomic_DNA"/>
</dbReference>
<dbReference type="AlphaFoldDB" id="A0A085M2R9"/>
<feature type="compositionally biased region" description="Polar residues" evidence="1">
    <location>
        <begin position="601"/>
        <end position="623"/>
    </location>
</feature>
<feature type="compositionally biased region" description="Basic and acidic residues" evidence="1">
    <location>
        <begin position="869"/>
        <end position="878"/>
    </location>
</feature>
<keyword evidence="4" id="KW-1185">Reference proteome</keyword>
<evidence type="ECO:0000313" key="2">
    <source>
        <dbReference type="EMBL" id="KFD51515.1"/>
    </source>
</evidence>
<feature type="non-terminal residue" evidence="2">
    <location>
        <position position="929"/>
    </location>
</feature>
<dbReference type="EMBL" id="KL367517">
    <property type="protein sequence ID" value="KFD67199.1"/>
    <property type="molecule type" value="Genomic_DNA"/>
</dbReference>